<dbReference type="CDD" id="cd13849">
    <property type="entry name" value="CuRO_1_LCC_plant"/>
    <property type="match status" value="1"/>
</dbReference>
<evidence type="ECO:0000256" key="12">
    <source>
        <dbReference type="RuleBase" id="RU361119"/>
    </source>
</evidence>
<dbReference type="NCBIfam" id="TIGR03389">
    <property type="entry name" value="laccase"/>
    <property type="match status" value="1"/>
</dbReference>
<dbReference type="GO" id="GO:0052716">
    <property type="term" value="F:hydroquinone:oxygen oxidoreductase activity"/>
    <property type="evidence" value="ECO:0007669"/>
    <property type="project" value="UniProtKB-EC"/>
</dbReference>
<dbReference type="Pfam" id="PF00394">
    <property type="entry name" value="Cu-oxidase"/>
    <property type="match status" value="1"/>
</dbReference>
<keyword evidence="11 12" id="KW-0439">Lignin degradation</keyword>
<evidence type="ECO:0000259" key="15">
    <source>
        <dbReference type="Pfam" id="PF07732"/>
    </source>
</evidence>
<dbReference type="GO" id="GO:0046274">
    <property type="term" value="P:lignin catabolic process"/>
    <property type="evidence" value="ECO:0007669"/>
    <property type="project" value="UniProtKB-KW"/>
</dbReference>
<evidence type="ECO:0000256" key="9">
    <source>
        <dbReference type="ARBA" id="ARBA00023002"/>
    </source>
</evidence>
<dbReference type="InterPro" id="IPR034288">
    <property type="entry name" value="CuRO_1_LCC"/>
</dbReference>
<evidence type="ECO:0000256" key="11">
    <source>
        <dbReference type="ARBA" id="ARBA00023185"/>
    </source>
</evidence>
<dbReference type="CDD" id="cd13875">
    <property type="entry name" value="CuRO_2_LCC_plant"/>
    <property type="match status" value="1"/>
</dbReference>
<comment type="similarity">
    <text evidence="3 12">Belongs to the multicopper oxidase family.</text>
</comment>
<evidence type="ECO:0000256" key="3">
    <source>
        <dbReference type="ARBA" id="ARBA00010609"/>
    </source>
</evidence>
<dbReference type="InterPro" id="IPR034289">
    <property type="entry name" value="CuRO_3_LCC"/>
</dbReference>
<keyword evidence="7 12" id="KW-0479">Metal-binding</keyword>
<dbReference type="InterPro" id="IPR011706">
    <property type="entry name" value="Cu-oxidase_C"/>
</dbReference>
<evidence type="ECO:0000313" key="16">
    <source>
        <dbReference type="EMBL" id="KAI5078442.1"/>
    </source>
</evidence>
<evidence type="ECO:0000256" key="7">
    <source>
        <dbReference type="ARBA" id="ARBA00022723"/>
    </source>
</evidence>
<keyword evidence="17" id="KW-1185">Reference proteome</keyword>
<comment type="caution">
    <text evidence="16">The sequence shown here is derived from an EMBL/GenBank/DDBJ whole genome shotgun (WGS) entry which is preliminary data.</text>
</comment>
<dbReference type="PANTHER" id="PTHR11709">
    <property type="entry name" value="MULTI-COPPER OXIDASE"/>
    <property type="match status" value="1"/>
</dbReference>
<evidence type="ECO:0000256" key="8">
    <source>
        <dbReference type="ARBA" id="ARBA00022737"/>
    </source>
</evidence>
<gene>
    <name evidence="16" type="ORF">GOP47_0006113</name>
</gene>
<feature type="domain" description="Plastocyanin-like" evidence="15">
    <location>
        <begin position="43"/>
        <end position="157"/>
    </location>
</feature>
<dbReference type="Gene3D" id="2.60.40.420">
    <property type="entry name" value="Cupredoxins - blue copper proteins"/>
    <property type="match status" value="3"/>
</dbReference>
<dbReference type="InterPro" id="IPR008972">
    <property type="entry name" value="Cupredoxin"/>
</dbReference>
<evidence type="ECO:0000256" key="5">
    <source>
        <dbReference type="ARBA" id="ARBA00022523"/>
    </source>
</evidence>
<organism evidence="16 17">
    <name type="scientific">Adiantum capillus-veneris</name>
    <name type="common">Maidenhair fern</name>
    <dbReference type="NCBI Taxonomy" id="13818"/>
    <lineage>
        <taxon>Eukaryota</taxon>
        <taxon>Viridiplantae</taxon>
        <taxon>Streptophyta</taxon>
        <taxon>Embryophyta</taxon>
        <taxon>Tracheophyta</taxon>
        <taxon>Polypodiopsida</taxon>
        <taxon>Polypodiidae</taxon>
        <taxon>Polypodiales</taxon>
        <taxon>Pteridineae</taxon>
        <taxon>Pteridaceae</taxon>
        <taxon>Vittarioideae</taxon>
        <taxon>Adiantum</taxon>
    </lineage>
</organism>
<dbReference type="CDD" id="cd13897">
    <property type="entry name" value="CuRO_3_LCC_plant"/>
    <property type="match status" value="1"/>
</dbReference>
<evidence type="ECO:0000259" key="14">
    <source>
        <dbReference type="Pfam" id="PF07731"/>
    </source>
</evidence>
<keyword evidence="10 12" id="KW-0186">Copper</keyword>
<keyword evidence="9 12" id="KW-0560">Oxidoreductase</keyword>
<dbReference type="Pfam" id="PF07732">
    <property type="entry name" value="Cu-oxidase_3"/>
    <property type="match status" value="1"/>
</dbReference>
<dbReference type="GO" id="GO:0005507">
    <property type="term" value="F:copper ion binding"/>
    <property type="evidence" value="ECO:0007669"/>
    <property type="project" value="InterPro"/>
</dbReference>
<evidence type="ECO:0000256" key="2">
    <source>
        <dbReference type="ARBA" id="ARBA00004271"/>
    </source>
</evidence>
<keyword evidence="6 12" id="KW-0964">Secreted</keyword>
<dbReference type="EMBL" id="JABFUD020000006">
    <property type="protein sequence ID" value="KAI5078442.1"/>
    <property type="molecule type" value="Genomic_DNA"/>
</dbReference>
<sequence>MGTSREAVRPSSPMSAMNLVCLSLWLLFCPLAFAKTRYFNFTIQNTDVTRLCHTKSTVLVNGEFPGPTSYVREGDKVVVNVTNLVSYNATIHWHGVRQLLSAWADGPAYVTQCPIQTNQSYVHRFQVLGQRGTLFWHAHISWLRATVYGAFIILPKNKTPFPFTVSRPHKELPPLLLGEWWNANVEDIIAQALATGGNYNISDALTINGQPGDFYNCSSAETVVYNVSAGHTYMLRIINAAVNFQMFFAIANHSLTVVEADAEYTQDLTTDMLVLAPGQTTNVLFTTNHSGGDQFYIAASVFSPPNISLVPFPQTPTTAILRYGGVNSSAPTSLVLPTFPLANDSSLLVNLTKSLKGKNFTEGFYYSDVPQTVDVDLFHTIGYALQPCPPNATCLGPNTTIFRSSINNITYVSPSDFSILQAYYDHVSANYTTDFPDVPLFQYNYTAVDPVNKSALPGTRVRVLPFNSTVQVVYQDTATLLFESHPMHLHGQSFYVVGTGNGTYNPATDPLNFNLINPPARNTIAVYPGGWAAVRFRAINPGVWFVHCHFDIHQSWGMDMAFITQNGVGSSQTLPPPPSDLPRC</sequence>
<dbReference type="InterPro" id="IPR045087">
    <property type="entry name" value="Cu-oxidase_fam"/>
</dbReference>
<dbReference type="InterPro" id="IPR011707">
    <property type="entry name" value="Cu-oxidase-like_N"/>
</dbReference>
<feature type="domain" description="Plastocyanin-like" evidence="14">
    <location>
        <begin position="452"/>
        <end position="566"/>
    </location>
</feature>
<dbReference type="InterPro" id="IPR001117">
    <property type="entry name" value="Cu-oxidase_2nd"/>
</dbReference>
<comment type="cofactor">
    <cofactor evidence="12">
        <name>Cu cation</name>
        <dbReference type="ChEBI" id="CHEBI:23378"/>
    </cofactor>
    <text evidence="12">Binds 4 Cu cations per monomer.</text>
</comment>
<dbReference type="GO" id="GO:0048046">
    <property type="term" value="C:apoplast"/>
    <property type="evidence" value="ECO:0007669"/>
    <property type="project" value="UniProtKB-SubCell"/>
</dbReference>
<feature type="signal peptide" evidence="12">
    <location>
        <begin position="1"/>
        <end position="34"/>
    </location>
</feature>
<evidence type="ECO:0000256" key="4">
    <source>
        <dbReference type="ARBA" id="ARBA00012297"/>
    </source>
</evidence>
<keyword evidence="5 12" id="KW-0052">Apoplast</keyword>
<dbReference type="InterPro" id="IPR002355">
    <property type="entry name" value="Cu_oxidase_Cu_BS"/>
</dbReference>
<dbReference type="Proteomes" id="UP000886520">
    <property type="component" value="Chromosome 6"/>
</dbReference>
<comment type="function">
    <text evidence="12">Lignin degradation and detoxification of lignin-derived products.</text>
</comment>
<name>A0A9D4ZLQ8_ADICA</name>
<dbReference type="PROSITE" id="PS00079">
    <property type="entry name" value="MULTICOPPER_OXIDASE1"/>
    <property type="match status" value="1"/>
</dbReference>
<comment type="subcellular location">
    <subcellularLocation>
        <location evidence="2 12">Secreted</location>
        <location evidence="2 12">Extracellular space</location>
        <location evidence="2 12">Apoplast</location>
    </subcellularLocation>
</comment>
<accession>A0A9D4ZLQ8</accession>
<dbReference type="OrthoDB" id="2121828at2759"/>
<feature type="domain" description="Plastocyanin-like" evidence="13">
    <location>
        <begin position="174"/>
        <end position="325"/>
    </location>
</feature>
<keyword evidence="12" id="KW-0732">Signal</keyword>
<reference evidence="16" key="1">
    <citation type="submission" date="2021-01" db="EMBL/GenBank/DDBJ databases">
        <title>Adiantum capillus-veneris genome.</title>
        <authorList>
            <person name="Fang Y."/>
            <person name="Liao Q."/>
        </authorList>
    </citation>
    <scope>NUCLEOTIDE SEQUENCE</scope>
    <source>
        <strain evidence="16">H3</strain>
        <tissue evidence="16">Leaf</tissue>
    </source>
</reference>
<evidence type="ECO:0000256" key="10">
    <source>
        <dbReference type="ARBA" id="ARBA00023008"/>
    </source>
</evidence>
<evidence type="ECO:0000256" key="6">
    <source>
        <dbReference type="ARBA" id="ARBA00022525"/>
    </source>
</evidence>
<dbReference type="SUPFAM" id="SSF49503">
    <property type="entry name" value="Cupredoxins"/>
    <property type="match status" value="3"/>
</dbReference>
<dbReference type="FunFam" id="2.60.40.420:FF:000062">
    <property type="entry name" value="Laccase"/>
    <property type="match status" value="1"/>
</dbReference>
<feature type="chain" id="PRO_5039748138" description="Laccase" evidence="12">
    <location>
        <begin position="35"/>
        <end position="584"/>
    </location>
</feature>
<evidence type="ECO:0000256" key="1">
    <source>
        <dbReference type="ARBA" id="ARBA00000349"/>
    </source>
</evidence>
<dbReference type="PROSITE" id="PS00080">
    <property type="entry name" value="MULTICOPPER_OXIDASE2"/>
    <property type="match status" value="1"/>
</dbReference>
<dbReference type="InterPro" id="IPR017761">
    <property type="entry name" value="Laccase"/>
</dbReference>
<dbReference type="Pfam" id="PF07731">
    <property type="entry name" value="Cu-oxidase_2"/>
    <property type="match status" value="1"/>
</dbReference>
<dbReference type="PANTHER" id="PTHR11709:SF522">
    <property type="entry name" value="LACCASE-4"/>
    <property type="match status" value="1"/>
</dbReference>
<dbReference type="AlphaFoldDB" id="A0A9D4ZLQ8"/>
<protein>
    <recommendedName>
        <fullName evidence="4 12">Laccase</fullName>
        <ecNumber evidence="4 12">1.10.3.2</ecNumber>
    </recommendedName>
    <alternativeName>
        <fullName evidence="12">Benzenediol:oxygen oxidoreductase</fullName>
    </alternativeName>
    <alternativeName>
        <fullName evidence="12">Diphenol oxidase</fullName>
    </alternativeName>
    <alternativeName>
        <fullName evidence="12">Urishiol oxidase</fullName>
    </alternativeName>
</protein>
<comment type="catalytic activity">
    <reaction evidence="1 12">
        <text>4 hydroquinone + O2 = 4 benzosemiquinone + 2 H2O</text>
        <dbReference type="Rhea" id="RHEA:11276"/>
        <dbReference type="ChEBI" id="CHEBI:15377"/>
        <dbReference type="ChEBI" id="CHEBI:15379"/>
        <dbReference type="ChEBI" id="CHEBI:17594"/>
        <dbReference type="ChEBI" id="CHEBI:17977"/>
        <dbReference type="EC" id="1.10.3.2"/>
    </reaction>
</comment>
<evidence type="ECO:0000259" key="13">
    <source>
        <dbReference type="Pfam" id="PF00394"/>
    </source>
</evidence>
<dbReference type="InterPro" id="IPR033138">
    <property type="entry name" value="Cu_oxidase_CS"/>
</dbReference>
<dbReference type="EC" id="1.10.3.2" evidence="4 12"/>
<keyword evidence="8 12" id="KW-0677">Repeat</keyword>
<dbReference type="InterPro" id="IPR034285">
    <property type="entry name" value="CuRO_2_LCC"/>
</dbReference>
<proteinExistence type="inferred from homology"/>
<evidence type="ECO:0000313" key="17">
    <source>
        <dbReference type="Proteomes" id="UP000886520"/>
    </source>
</evidence>